<name>H0UNT6_9BACT</name>
<dbReference type="STRING" id="926567.TheveDRAFT_0242"/>
<feature type="domain" description="MotA/TolQ/ExbB proton channel" evidence="11">
    <location>
        <begin position="119"/>
        <end position="214"/>
    </location>
</feature>
<evidence type="ECO:0000256" key="2">
    <source>
        <dbReference type="ARBA" id="ARBA00022448"/>
    </source>
</evidence>
<evidence type="ECO:0000256" key="6">
    <source>
        <dbReference type="ARBA" id="ARBA00022989"/>
    </source>
</evidence>
<dbReference type="AlphaFoldDB" id="H0UNT6"/>
<proteinExistence type="inferred from homology"/>
<evidence type="ECO:0000313" key="12">
    <source>
        <dbReference type="EMBL" id="EHM09422.1"/>
    </source>
</evidence>
<dbReference type="PANTHER" id="PTHR30625:SF15">
    <property type="entry name" value="BIOPOLYMER TRANSPORT PROTEIN EXBB"/>
    <property type="match status" value="1"/>
</dbReference>
<gene>
    <name evidence="12" type="ORF">TheveDRAFT_0242</name>
</gene>
<keyword evidence="5 8" id="KW-0653">Protein transport</keyword>
<keyword evidence="13" id="KW-1185">Reference proteome</keyword>
<evidence type="ECO:0000259" key="11">
    <source>
        <dbReference type="Pfam" id="PF01618"/>
    </source>
</evidence>
<dbReference type="eggNOG" id="COG0811">
    <property type="taxonomic scope" value="Bacteria"/>
</dbReference>
<dbReference type="Proteomes" id="UP000005730">
    <property type="component" value="Chromosome"/>
</dbReference>
<comment type="similarity">
    <text evidence="8">Belongs to the exbB/tolQ family.</text>
</comment>
<evidence type="ECO:0000313" key="13">
    <source>
        <dbReference type="Proteomes" id="UP000005730"/>
    </source>
</evidence>
<dbReference type="GO" id="GO:0005886">
    <property type="term" value="C:plasma membrane"/>
    <property type="evidence" value="ECO:0007669"/>
    <property type="project" value="UniProtKB-SubCell"/>
</dbReference>
<evidence type="ECO:0000256" key="10">
    <source>
        <dbReference type="SAM" id="Phobius"/>
    </source>
</evidence>
<comment type="subcellular location">
    <subcellularLocation>
        <location evidence="1">Cell membrane</location>
        <topology evidence="1">Multi-pass membrane protein</topology>
    </subcellularLocation>
    <subcellularLocation>
        <location evidence="8">Membrane</location>
        <topology evidence="8">Multi-pass membrane protein</topology>
    </subcellularLocation>
</comment>
<dbReference type="PANTHER" id="PTHR30625">
    <property type="entry name" value="PROTEIN TOLQ"/>
    <property type="match status" value="1"/>
</dbReference>
<evidence type="ECO:0000256" key="7">
    <source>
        <dbReference type="ARBA" id="ARBA00023136"/>
    </source>
</evidence>
<dbReference type="InterPro" id="IPR050790">
    <property type="entry name" value="ExbB/TolQ_transport"/>
</dbReference>
<keyword evidence="7 10" id="KW-0472">Membrane</keyword>
<keyword evidence="2 8" id="KW-0813">Transport</keyword>
<feature type="transmembrane region" description="Helical" evidence="10">
    <location>
        <begin position="41"/>
        <end position="62"/>
    </location>
</feature>
<feature type="transmembrane region" description="Helical" evidence="10">
    <location>
        <begin position="184"/>
        <end position="206"/>
    </location>
</feature>
<evidence type="ECO:0000256" key="8">
    <source>
        <dbReference type="RuleBase" id="RU004057"/>
    </source>
</evidence>
<evidence type="ECO:0000256" key="9">
    <source>
        <dbReference type="SAM" id="MobiDB-lite"/>
    </source>
</evidence>
<dbReference type="Pfam" id="PF01618">
    <property type="entry name" value="MotA_ExbB"/>
    <property type="match status" value="1"/>
</dbReference>
<dbReference type="HOGENOM" id="CLU_053325_4_5_0"/>
<reference evidence="12 13" key="1">
    <citation type="submission" date="2011-10" db="EMBL/GenBank/DDBJ databases">
        <title>The Noncontiguous Finished genome of Thermanaerovibrio velox DSM 12556.</title>
        <authorList>
            <consortium name="US DOE Joint Genome Institute (JGI-PGF)"/>
            <person name="Lucas S."/>
            <person name="Copeland A."/>
            <person name="Lapidus A."/>
            <person name="Glavina del Rio T."/>
            <person name="Dalin E."/>
            <person name="Tice H."/>
            <person name="Bruce D."/>
            <person name="Goodwin L."/>
            <person name="Pitluck S."/>
            <person name="Peters L."/>
            <person name="Mikhailova N."/>
            <person name="Teshima H."/>
            <person name="Kyrpides N."/>
            <person name="Mavromatis K."/>
            <person name="Ivanova N."/>
            <person name="Markowitz V."/>
            <person name="Cheng J.-F."/>
            <person name="Hugenholtz P."/>
            <person name="Woyke T."/>
            <person name="Wu D."/>
            <person name="Spring S."/>
            <person name="Brambilla E.-M."/>
            <person name="Klenk H.-P."/>
            <person name="Eisen J.A."/>
        </authorList>
    </citation>
    <scope>NUCLEOTIDE SEQUENCE [LARGE SCALE GENOMIC DNA]</scope>
    <source>
        <strain evidence="12 13">DSM 12556</strain>
    </source>
</reference>
<protein>
    <submittedName>
        <fullName evidence="12">Biopolymer transport protein</fullName>
    </submittedName>
</protein>
<dbReference type="GO" id="GO:0017038">
    <property type="term" value="P:protein import"/>
    <property type="evidence" value="ECO:0007669"/>
    <property type="project" value="TreeGrafter"/>
</dbReference>
<keyword evidence="4 10" id="KW-0812">Transmembrane</keyword>
<evidence type="ECO:0000256" key="4">
    <source>
        <dbReference type="ARBA" id="ARBA00022692"/>
    </source>
</evidence>
<dbReference type="EMBL" id="CM001377">
    <property type="protein sequence ID" value="EHM09422.1"/>
    <property type="molecule type" value="Genomic_DNA"/>
</dbReference>
<dbReference type="InterPro" id="IPR002898">
    <property type="entry name" value="MotA_ExbB_proton_chnl"/>
</dbReference>
<organism evidence="12 13">
    <name type="scientific">Thermanaerovibrio velox DSM 12556</name>
    <dbReference type="NCBI Taxonomy" id="926567"/>
    <lineage>
        <taxon>Bacteria</taxon>
        <taxon>Thermotogati</taxon>
        <taxon>Synergistota</taxon>
        <taxon>Synergistia</taxon>
        <taxon>Synergistales</taxon>
        <taxon>Synergistaceae</taxon>
        <taxon>Thermanaerovibrio</taxon>
    </lineage>
</organism>
<accession>H0UNT6</accession>
<keyword evidence="6 10" id="KW-1133">Transmembrane helix</keyword>
<feature type="region of interest" description="Disordered" evidence="9">
    <location>
        <begin position="1"/>
        <end position="22"/>
    </location>
</feature>
<evidence type="ECO:0000256" key="3">
    <source>
        <dbReference type="ARBA" id="ARBA00022475"/>
    </source>
</evidence>
<evidence type="ECO:0000256" key="5">
    <source>
        <dbReference type="ARBA" id="ARBA00022927"/>
    </source>
</evidence>
<keyword evidence="3" id="KW-1003">Cell membrane</keyword>
<sequence>MPPGPKDEAAQDPNNPNKPNSREVDKVLESILWFMNEGGPIMWVILGMSICSTGVFLERFLLMWSLRGQLKRADGLLRGLSNPSSPDQLDRTIRSAGEGTLPQRLMRELMSLWNAGAPAMREAGKVFIRGELFSQQRGLGWLELSIRLSPMLGLLGTVIGMVRMFGAIDAAGANSSEVAGGIRVALFTTVAGLSCAIPSLVGLMTLQHMIEWSQEAMNRLADLLVLARIKAGGPLPTDREEAASLG</sequence>
<evidence type="ECO:0000256" key="1">
    <source>
        <dbReference type="ARBA" id="ARBA00004651"/>
    </source>
</evidence>
<feature type="transmembrane region" description="Helical" evidence="10">
    <location>
        <begin position="152"/>
        <end position="172"/>
    </location>
</feature>